<feature type="transmembrane region" description="Helical" evidence="1">
    <location>
        <begin position="89"/>
        <end position="110"/>
    </location>
</feature>
<proteinExistence type="predicted"/>
<comment type="caution">
    <text evidence="2">The sequence shown here is derived from an EMBL/GenBank/DDBJ whole genome shotgun (WGS) entry which is preliminary data.</text>
</comment>
<gene>
    <name evidence="2" type="ORF">GCM10023161_14360</name>
</gene>
<keyword evidence="3" id="KW-1185">Reference proteome</keyword>
<keyword evidence="1" id="KW-0472">Membrane</keyword>
<evidence type="ECO:0000313" key="2">
    <source>
        <dbReference type="EMBL" id="GAA4537433.1"/>
    </source>
</evidence>
<evidence type="ECO:0000313" key="3">
    <source>
        <dbReference type="Proteomes" id="UP001501417"/>
    </source>
</evidence>
<keyword evidence="1" id="KW-0812">Transmembrane</keyword>
<reference evidence="3" key="1">
    <citation type="journal article" date="2019" name="Int. J. Syst. Evol. Microbiol.">
        <title>The Global Catalogue of Microorganisms (GCM) 10K type strain sequencing project: providing services to taxonomists for standard genome sequencing and annotation.</title>
        <authorList>
            <consortium name="The Broad Institute Genomics Platform"/>
            <consortium name="The Broad Institute Genome Sequencing Center for Infectious Disease"/>
            <person name="Wu L."/>
            <person name="Ma J."/>
        </authorList>
    </citation>
    <scope>NUCLEOTIDE SEQUENCE [LARGE SCALE GENOMIC DNA]</scope>
    <source>
        <strain evidence="3">JCM 17782</strain>
    </source>
</reference>
<dbReference type="EMBL" id="BAABGF010000017">
    <property type="protein sequence ID" value="GAA4537433.1"/>
    <property type="molecule type" value="Genomic_DNA"/>
</dbReference>
<organism evidence="2 3">
    <name type="scientific">Mycobacterium paraffinicum</name>
    <dbReference type="NCBI Taxonomy" id="53378"/>
    <lineage>
        <taxon>Bacteria</taxon>
        <taxon>Bacillati</taxon>
        <taxon>Actinomycetota</taxon>
        <taxon>Actinomycetes</taxon>
        <taxon>Mycobacteriales</taxon>
        <taxon>Mycobacteriaceae</taxon>
        <taxon>Mycobacterium</taxon>
    </lineage>
</organism>
<sequence>MSSSERVNFFDARAWRTATWSAPFVVQLILATLLVVMWLLGKWPFDTRSAYSGERAWMLTSTVLTTLVSLLIGAKFLRSTSPRNRGVGISILSCSAVVLAGGTAFAYLVLR</sequence>
<keyword evidence="1" id="KW-1133">Transmembrane helix</keyword>
<accession>A0ABP8RFR1</accession>
<name>A0ABP8RFR1_9MYCO</name>
<evidence type="ECO:0000256" key="1">
    <source>
        <dbReference type="SAM" id="Phobius"/>
    </source>
</evidence>
<protein>
    <submittedName>
        <fullName evidence="2">Uncharacterized protein</fullName>
    </submittedName>
</protein>
<feature type="transmembrane region" description="Helical" evidence="1">
    <location>
        <begin position="20"/>
        <end position="41"/>
    </location>
</feature>
<dbReference type="Proteomes" id="UP001501417">
    <property type="component" value="Unassembled WGS sequence"/>
</dbReference>
<feature type="transmembrane region" description="Helical" evidence="1">
    <location>
        <begin position="56"/>
        <end position="77"/>
    </location>
</feature>